<feature type="region of interest" description="Disordered" evidence="1">
    <location>
        <begin position="450"/>
        <end position="479"/>
    </location>
</feature>
<keyword evidence="4" id="KW-1185">Reference proteome</keyword>
<feature type="compositionally biased region" description="Low complexity" evidence="1">
    <location>
        <begin position="1136"/>
        <end position="1149"/>
    </location>
</feature>
<dbReference type="Pfam" id="PF00169">
    <property type="entry name" value="PH"/>
    <property type="match status" value="1"/>
</dbReference>
<feature type="compositionally biased region" description="Polar residues" evidence="1">
    <location>
        <begin position="450"/>
        <end position="462"/>
    </location>
</feature>
<dbReference type="PROSITE" id="PS50003">
    <property type="entry name" value="PH_DOMAIN"/>
    <property type="match status" value="1"/>
</dbReference>
<sequence length="1875" mass="202265">MVSQSSYSHIDPHTLDSLLQSTLHRQQCPYSSLGPASTSPALDQDPSFGSSPTVIEPVDFDPKSKLQSQEDQEQYKLEQQEPSFNDDDEACADDEANTEQQYSQLRNGSRPQQRAVTVTAKTGRFSQLPGTQPQQLQVPRSGDLKINTMAMIPIHVRYVPKDLWVQVDLPHDMPVHKARDLILAKCRLTSLPPHQTTPEPPAPPILTTSESETDPDQTLVQSSPEFHHESLSLGAIGKYPSLSRGASSSSCGSNSTKCGSENQYLSVDTSITTEDSSCLSASTLHSDGGSSTFSFSRKGRRPSRAFGFDDDDNSITDQESTDDEEAELRAEELMADDMFPQSPPSSRASLGNNTGNGAFGGLADSVLQSLQGISFVGSRLRQDSQTSFCTNNSSSNEQQNIQLKRLITYSLLHKKDVTLGTGMVGDRSSKDGSVSAMSRLGNIPIPGWTQYRSRQTSNTSGKNHVEDMDASATGSDVALRSEAQRTNSSAWKASFGLFWVAAGHWLDDSRLVSSYNLQPHCLLELQIRDNYIQLPPIGTSLSYYDHYAEGVLYKMSKKSGPVTKLTSPGKKDSTGVWKERWVVLQGKTLLIFQKKKDTSKKVIDLEIPLTVTATIPPLSPRHSFKRASLSVAIVMSTSMITLTVSSDPNVPQLCFRATTESELNHWIRIFNSLSCSTLYNLSPPSDPSALVSPVAPPIQVPPPLPPLPSVPPPTTVNSAVMSTTKRDRHHSYSAAHMHSVGGWGKGSWVAGAGMFLSERKRSHTAQSATAMPSINPALITNAAAALSNLNQSGNVSSSSSISAGVLSSGDDGYHRSGNSCSGRESVTGPISMPITLKEQHRRTHSHYRNSSPLSSMLGSLLNDQDITPNKGGSSLSRQSSNGSMSESLFRYHLRNLTQDLDAPEKPRQRNSTEPGHKFRVKSMNSQRSSQQMFRDYIYRSKAVTPESLSDTATISGVASMDGMDKYMSSLEPACQELLKASGAGSSTAPLYSGYVWLYIPNSMSKKDDQHNMFSLLDDASVRTSTPPLSRTPSVASFSMAPTSTSTASRTANISMSKASGRYVKCFAAINEKGQFQWVEVKQDESELCESEDQSQEGDDVTPAGPRRYGLQLTSAPVQSSNRMVERAADSVHAQATSTTPTSTDPTKSTRSVQAFMAHKLRLYFFCIKISPSSLAEAMIEITQTPSVSSSVNATAPAAVKGASSTPAPPPLSRKSSRRVRNRFSAPVASAYTPMSAPLPLLPSTTMAVSMAKSRTRSGAQPSLDFIKNNSNPTWPSMYPLREERPLNHDRERSLPPSRSSTPPPLAPRPSMEKTKSRTLSSHQLQIQPPPIPPRPVMSMQPLTRGGHHAKSKSLFAENWTKTRSAPPGSIFPNADKSASLQAKGETVKCVAGKVVVVQAGTSEEQQSGNDNEMTVVSCPMVFSPIPVTPVGSLSPTGPSHVLSLAQDLQKVMKKAHSSSEQNSSATAASLPDASASSSHKPSLSEITAKKRASVQNGFSQDSSSSTSLSRMNTRNMERERSRLKLIGGLNTLEEACENEENPEAEDKHREGNSNGRGQKTLSGGSASSVAATLRMLLQCPFVEQSESQDAEGRMYVTLKGYTETEEAWKELHSALERFVDGPIKDQKSALPPVHTLIPSYHAPRRSEKTEKAVDAATALLNGLYYSNCEAFTEQKSSTPAGFSRHSVQLATGTGYGPSRSFADLGNTSSSNIASADVPNSASNKIYKRSSHSSHSSLSCVSAPIHLGGYNSSNSISRLAPSWASYGASGIALSGSPKPGSRMSVSGLVLGHQRLGSHGNGQGFGHGHSSSLSQQKKLQHQQLLKQKQQQQHQQQHRRNGSAQMMAYFSSGANANAGTKFESPLQTASCGSFGGAY</sequence>
<evidence type="ECO:0000256" key="1">
    <source>
        <dbReference type="SAM" id="MobiDB-lite"/>
    </source>
</evidence>
<dbReference type="CDD" id="cd00821">
    <property type="entry name" value="PH"/>
    <property type="match status" value="1"/>
</dbReference>
<feature type="compositionally biased region" description="Low complexity" evidence="1">
    <location>
        <begin position="1806"/>
        <end position="1832"/>
    </location>
</feature>
<name>A0A9P6QDD4_9FUNG</name>
<feature type="region of interest" description="Disordered" evidence="1">
    <location>
        <begin position="1024"/>
        <end position="1049"/>
    </location>
</feature>
<feature type="region of interest" description="Disordered" evidence="1">
    <location>
        <begin position="26"/>
        <end position="114"/>
    </location>
</feature>
<feature type="region of interest" description="Disordered" evidence="1">
    <location>
        <begin position="191"/>
        <end position="227"/>
    </location>
</feature>
<evidence type="ECO:0000313" key="3">
    <source>
        <dbReference type="EMBL" id="KAG0266138.1"/>
    </source>
</evidence>
<dbReference type="Gene3D" id="2.30.29.30">
    <property type="entry name" value="Pleckstrin-homology domain (PH domain)/Phosphotyrosine-binding domain (PTB)"/>
    <property type="match status" value="1"/>
</dbReference>
<feature type="region of interest" description="Disordered" evidence="1">
    <location>
        <begin position="1198"/>
        <end position="1220"/>
    </location>
</feature>
<dbReference type="EMBL" id="JAAAJA010000021">
    <property type="protein sequence ID" value="KAG0266138.1"/>
    <property type="molecule type" value="Genomic_DNA"/>
</dbReference>
<feature type="region of interest" description="Disordered" evidence="1">
    <location>
        <begin position="1791"/>
        <end position="1839"/>
    </location>
</feature>
<evidence type="ECO:0000259" key="2">
    <source>
        <dbReference type="PROSITE" id="PS50003"/>
    </source>
</evidence>
<organism evidence="3 4">
    <name type="scientific">Mortierella polycephala</name>
    <dbReference type="NCBI Taxonomy" id="41804"/>
    <lineage>
        <taxon>Eukaryota</taxon>
        <taxon>Fungi</taxon>
        <taxon>Fungi incertae sedis</taxon>
        <taxon>Mucoromycota</taxon>
        <taxon>Mortierellomycotina</taxon>
        <taxon>Mortierellomycetes</taxon>
        <taxon>Mortierellales</taxon>
        <taxon>Mortierellaceae</taxon>
        <taxon>Mortierella</taxon>
    </lineage>
</organism>
<feature type="compositionally biased region" description="Basic and acidic residues" evidence="1">
    <location>
        <begin position="1280"/>
        <end position="1293"/>
    </location>
</feature>
<feature type="compositionally biased region" description="Acidic residues" evidence="1">
    <location>
        <begin position="1534"/>
        <end position="1543"/>
    </location>
</feature>
<gene>
    <name evidence="3" type="ORF">BG011_003125</name>
</gene>
<dbReference type="Proteomes" id="UP000726737">
    <property type="component" value="Unassembled WGS sequence"/>
</dbReference>
<feature type="compositionally biased region" description="Polar residues" evidence="1">
    <location>
        <begin position="279"/>
        <end position="295"/>
    </location>
</feature>
<feature type="region of interest" description="Disordered" evidence="1">
    <location>
        <begin position="279"/>
        <end position="326"/>
    </location>
</feature>
<feature type="compositionally biased region" description="Polar residues" evidence="1">
    <location>
        <begin position="1552"/>
        <end position="1565"/>
    </location>
</feature>
<dbReference type="SMART" id="SM00233">
    <property type="entry name" value="PH"/>
    <property type="match status" value="1"/>
</dbReference>
<evidence type="ECO:0000313" key="4">
    <source>
        <dbReference type="Proteomes" id="UP000726737"/>
    </source>
</evidence>
<feature type="compositionally biased region" description="Acidic residues" evidence="1">
    <location>
        <begin position="308"/>
        <end position="326"/>
    </location>
</feature>
<feature type="region of interest" description="Disordered" evidence="1">
    <location>
        <begin position="898"/>
        <end position="925"/>
    </location>
</feature>
<dbReference type="InterPro" id="IPR001849">
    <property type="entry name" value="PH_domain"/>
</dbReference>
<dbReference type="OrthoDB" id="2407287at2759"/>
<feature type="compositionally biased region" description="Low complexity" evidence="1">
    <location>
        <begin position="871"/>
        <end position="884"/>
    </location>
</feature>
<dbReference type="InterPro" id="IPR011993">
    <property type="entry name" value="PH-like_dom_sf"/>
</dbReference>
<feature type="compositionally biased region" description="Low complexity" evidence="1">
    <location>
        <begin position="1463"/>
        <end position="1484"/>
    </location>
</feature>
<feature type="domain" description="PH" evidence="2">
    <location>
        <begin position="545"/>
        <end position="675"/>
    </location>
</feature>
<comment type="caution">
    <text evidence="3">The sequence shown here is derived from an EMBL/GenBank/DDBJ whole genome shotgun (WGS) entry which is preliminary data.</text>
</comment>
<feature type="region of interest" description="Disordered" evidence="1">
    <location>
        <begin position="1452"/>
        <end position="1565"/>
    </location>
</feature>
<accession>A0A9P6QDD4</accession>
<dbReference type="SUPFAM" id="SSF50729">
    <property type="entry name" value="PH domain-like"/>
    <property type="match status" value="1"/>
</dbReference>
<feature type="compositionally biased region" description="Polar residues" evidence="1">
    <location>
        <begin position="1024"/>
        <end position="1034"/>
    </location>
</feature>
<feature type="region of interest" description="Disordered" evidence="1">
    <location>
        <begin position="1086"/>
        <end position="1149"/>
    </location>
</feature>
<protein>
    <recommendedName>
        <fullName evidence="2">PH domain-containing protein</fullName>
    </recommendedName>
</protein>
<feature type="compositionally biased region" description="Low complexity" evidence="1">
    <location>
        <begin position="1499"/>
        <end position="1509"/>
    </location>
</feature>
<feature type="compositionally biased region" description="Polar residues" evidence="1">
    <location>
        <begin position="1111"/>
        <end position="1122"/>
    </location>
</feature>
<feature type="compositionally biased region" description="Low complexity" evidence="1">
    <location>
        <begin position="791"/>
        <end position="809"/>
    </location>
</feature>
<feature type="compositionally biased region" description="Low complexity" evidence="1">
    <location>
        <begin position="1035"/>
        <end position="1049"/>
    </location>
</feature>
<feature type="compositionally biased region" description="Low complexity" evidence="1">
    <location>
        <begin position="850"/>
        <end position="861"/>
    </location>
</feature>
<reference evidence="3" key="1">
    <citation type="journal article" date="2020" name="Fungal Divers.">
        <title>Resolving the Mortierellaceae phylogeny through synthesis of multi-gene phylogenetics and phylogenomics.</title>
        <authorList>
            <person name="Vandepol N."/>
            <person name="Liber J."/>
            <person name="Desiro A."/>
            <person name="Na H."/>
            <person name="Kennedy M."/>
            <person name="Barry K."/>
            <person name="Grigoriev I.V."/>
            <person name="Miller A.N."/>
            <person name="O'Donnell K."/>
            <person name="Stajich J.E."/>
            <person name="Bonito G."/>
        </authorList>
    </citation>
    <scope>NUCLEOTIDE SEQUENCE</scope>
    <source>
        <strain evidence="3">KOD948</strain>
    </source>
</reference>
<feature type="compositionally biased region" description="Polar residues" evidence="1">
    <location>
        <begin position="26"/>
        <end position="53"/>
    </location>
</feature>
<feature type="compositionally biased region" description="Polar residues" evidence="1">
    <location>
        <begin position="98"/>
        <end position="114"/>
    </location>
</feature>
<feature type="region of interest" description="Disordered" evidence="1">
    <location>
        <begin position="1249"/>
        <end position="1334"/>
    </location>
</feature>
<feature type="region of interest" description="Disordered" evidence="1">
    <location>
        <begin position="791"/>
        <end position="884"/>
    </location>
</feature>
<feature type="compositionally biased region" description="Acidic residues" evidence="1">
    <location>
        <begin position="1086"/>
        <end position="1099"/>
    </location>
</feature>
<proteinExistence type="predicted"/>
<feature type="compositionally biased region" description="Acidic residues" evidence="1">
    <location>
        <begin position="84"/>
        <end position="97"/>
    </location>
</feature>